<accession>A0A896TDP8</accession>
<name>A0A896TDP8_LACLC</name>
<evidence type="ECO:0000313" key="2">
    <source>
        <dbReference type="Proteomes" id="UP000663552"/>
    </source>
</evidence>
<sequence>MTLSYCCLLYRFAFFNAPICTFIKPNNRFFRHRTRKKDDMANKVEEKREEAIQHFAQAGKWDEKSFHTLDLLLNQEFENGERRAKRAGVVSYNRVMNPNSESPTEWGDTFPSLALNPEEALLLKEEQEEKQKELSEKAAMIRKKINALPPLDQKIFFGLWVDKKKQKDLAVELGVSTRTIRRHYEVVAAFIKTLQ</sequence>
<dbReference type="EMBL" id="CP032148">
    <property type="protein sequence ID" value="QSD64175.1"/>
    <property type="molecule type" value="Genomic_DNA"/>
</dbReference>
<dbReference type="InterPro" id="IPR013324">
    <property type="entry name" value="RNA_pol_sigma_r3/r4-like"/>
</dbReference>
<protein>
    <submittedName>
        <fullName evidence="1">Uncharacterized protein</fullName>
    </submittedName>
</protein>
<dbReference type="Proteomes" id="UP000663552">
    <property type="component" value="Chromosome"/>
</dbReference>
<reference evidence="1" key="1">
    <citation type="journal article" date="2020" name="Mol. Microbiol.">
        <title>The CWPS Rubik's cube: Linking diversity of cell wall polysaccharide structures with the encoded biosynthetic machinery of selected Lactococcus lactis strains.</title>
        <authorList>
            <person name="Mahony J."/>
            <person name="Frantzen C."/>
            <person name="Vinogradov E."/>
            <person name="Sadovskaya I."/>
            <person name="Theodorou I."/>
            <person name="Kelleher P."/>
            <person name="Chapot-Chartier M.P."/>
            <person name="Cambillau C."/>
            <person name="Holo H."/>
            <person name="van Sinderen D."/>
        </authorList>
    </citation>
    <scope>NUCLEOTIDE SEQUENCE</scope>
    <source>
        <strain evidence="1">1196</strain>
    </source>
</reference>
<organism evidence="1 2">
    <name type="scientific">Lactococcus lactis subsp. cremoris</name>
    <name type="common">Streptococcus cremoris</name>
    <dbReference type="NCBI Taxonomy" id="1359"/>
    <lineage>
        <taxon>Bacteria</taxon>
        <taxon>Bacillati</taxon>
        <taxon>Bacillota</taxon>
        <taxon>Bacilli</taxon>
        <taxon>Lactobacillales</taxon>
        <taxon>Streptococcaceae</taxon>
        <taxon>Lactococcus</taxon>
    </lineage>
</organism>
<dbReference type="SUPFAM" id="SSF88659">
    <property type="entry name" value="Sigma3 and sigma4 domains of RNA polymerase sigma factors"/>
    <property type="match status" value="1"/>
</dbReference>
<evidence type="ECO:0000313" key="1">
    <source>
        <dbReference type="EMBL" id="QSD64175.1"/>
    </source>
</evidence>
<dbReference type="AlphaFoldDB" id="A0A896TDP8"/>
<gene>
    <name evidence="1" type="ORF">LL1196_2571</name>
</gene>
<proteinExistence type="predicted"/>